<name>A0A9D7XC37_9BACT</name>
<dbReference type="SUPFAM" id="SSF49464">
    <property type="entry name" value="Carboxypeptidase regulatory domain-like"/>
    <property type="match status" value="1"/>
</dbReference>
<keyword evidence="9" id="KW-0998">Cell outer membrane</keyword>
<dbReference type="InterPro" id="IPR012910">
    <property type="entry name" value="Plug_dom"/>
</dbReference>
<dbReference type="AlphaFoldDB" id="A0A9D7XC37"/>
<dbReference type="Pfam" id="PF07715">
    <property type="entry name" value="Plug"/>
    <property type="match status" value="1"/>
</dbReference>
<keyword evidence="4" id="KW-0812">Transmembrane</keyword>
<reference evidence="14 15" key="1">
    <citation type="submission" date="2020-10" db="EMBL/GenBank/DDBJ databases">
        <title>Connecting structure to function with the recovery of over 1000 high-quality activated sludge metagenome-assembled genomes encoding full-length rRNA genes using long-read sequencing.</title>
        <authorList>
            <person name="Singleton C.M."/>
            <person name="Petriglieri F."/>
            <person name="Kristensen J.M."/>
            <person name="Kirkegaard R.H."/>
            <person name="Michaelsen T.Y."/>
            <person name="Andersen M.H."/>
            <person name="Karst S.M."/>
            <person name="Dueholm M.S."/>
            <person name="Nielsen P.H."/>
            <person name="Albertsen M."/>
        </authorList>
    </citation>
    <scope>NUCLEOTIDE SEQUENCE [LARGE SCALE GENOMIC DNA]</scope>
    <source>
        <strain evidence="14">Ribe_18-Q3-R11-54_BAT3C.373</strain>
    </source>
</reference>
<gene>
    <name evidence="14" type="ORF">IPO85_02115</name>
</gene>
<evidence type="ECO:0000256" key="1">
    <source>
        <dbReference type="ARBA" id="ARBA00004571"/>
    </source>
</evidence>
<evidence type="ECO:0000256" key="3">
    <source>
        <dbReference type="ARBA" id="ARBA00022452"/>
    </source>
</evidence>
<dbReference type="SUPFAM" id="SSF56935">
    <property type="entry name" value="Porins"/>
    <property type="match status" value="1"/>
</dbReference>
<keyword evidence="5 11" id="KW-0732">Signal</keyword>
<dbReference type="InterPro" id="IPR000531">
    <property type="entry name" value="Beta-barrel_TonB"/>
</dbReference>
<dbReference type="Gene3D" id="2.40.170.20">
    <property type="entry name" value="TonB-dependent receptor, beta-barrel domain"/>
    <property type="match status" value="1"/>
</dbReference>
<evidence type="ECO:0000256" key="11">
    <source>
        <dbReference type="SAM" id="SignalP"/>
    </source>
</evidence>
<dbReference type="Proteomes" id="UP000808349">
    <property type="component" value="Unassembled WGS sequence"/>
</dbReference>
<feature type="domain" description="TonB-dependent receptor-like beta-barrel" evidence="12">
    <location>
        <begin position="402"/>
        <end position="736"/>
    </location>
</feature>
<dbReference type="Gene3D" id="2.60.40.1120">
    <property type="entry name" value="Carboxypeptidase-like, regulatory domain"/>
    <property type="match status" value="1"/>
</dbReference>
<organism evidence="14 15">
    <name type="scientific">Candidatus Defluviibacterium haderslevense</name>
    <dbReference type="NCBI Taxonomy" id="2981993"/>
    <lineage>
        <taxon>Bacteria</taxon>
        <taxon>Pseudomonadati</taxon>
        <taxon>Bacteroidota</taxon>
        <taxon>Saprospiria</taxon>
        <taxon>Saprospirales</taxon>
        <taxon>Saprospiraceae</taxon>
        <taxon>Candidatus Defluviibacterium</taxon>
    </lineage>
</organism>
<feature type="domain" description="TonB-dependent receptor plug" evidence="13">
    <location>
        <begin position="123"/>
        <end position="222"/>
    </location>
</feature>
<evidence type="ECO:0000259" key="13">
    <source>
        <dbReference type="Pfam" id="PF07715"/>
    </source>
</evidence>
<evidence type="ECO:0000256" key="4">
    <source>
        <dbReference type="ARBA" id="ARBA00022692"/>
    </source>
</evidence>
<evidence type="ECO:0000256" key="10">
    <source>
        <dbReference type="RuleBase" id="RU003357"/>
    </source>
</evidence>
<dbReference type="Pfam" id="PF13715">
    <property type="entry name" value="CarbopepD_reg_2"/>
    <property type="match status" value="1"/>
</dbReference>
<sequence>MKNKFLFITFIYCLIVIRVNAQQCELTLAGTVIDPHESEGLSGARIYIEESNQQLFTDSIGFFKFSNLCKGTYHITIDHSACESQKLFIDLLRDTFLFIELEHHGHFLQSITIEGSRVGSEGASQNTIRYNEIEKHSGEPLAVLLEQVTGVSSYKNGSGIAKPIINGMSGNRISILNNGIVQAGQQWGSDHAPEIDPFSVEQIKVIKGVDVIAYGGNSLGGVVLMEPASIPKDPHLHGIQLISFQTNGNLLAYASKVEVSKKKFDCRWTLGGKYGGDRSTPDYYLTNTGLKELSSSIFFIRDRIKSSTRVYASIFNTELGILRGSHIGNVTDLQQAITKEIPLFTQEQFSYQIESPKQKVGHYLIKFSHQRQTKNHLYEMIAAAQINHRREFDVRRNGRSSTPALNLLMQSYNIDFKDRLEFRNHHFNYGVQSKLNVNTNQSGTGILPLIPNYNLYNLAAYLQWKRVRSSVTYEGGLRYDMNSFNVTYQSKETPQVFQKGKHNFQNFNLAGGIKYKVLEPWILRLNVGLAQRSPEVNELYSSGLHQAVAGIEEGNINLMPEHSYKGMFTSSVSISHRLIFETNIYCQKINRYIYLEPQKEFRLTIRGAFPLFIYKQTDALIYGLDVLAKVELSDQLNWVNRFSYIKSRDLINQVGIPYIPSHQLTTSINYGIDRILLTRNLNIEIGGKYVFRRSDLLESQDFLASPDAYFLMNARIAFDFKVRHEFFNISAQADNILNNMYRDYLNRLRYFANEEGINVKLALKWSF</sequence>
<evidence type="ECO:0000256" key="6">
    <source>
        <dbReference type="ARBA" id="ARBA00023077"/>
    </source>
</evidence>
<keyword evidence="8 14" id="KW-0675">Receptor</keyword>
<dbReference type="GO" id="GO:0044718">
    <property type="term" value="P:siderophore transmembrane transport"/>
    <property type="evidence" value="ECO:0007669"/>
    <property type="project" value="TreeGrafter"/>
</dbReference>
<evidence type="ECO:0000256" key="8">
    <source>
        <dbReference type="ARBA" id="ARBA00023170"/>
    </source>
</evidence>
<feature type="chain" id="PRO_5039369712" evidence="11">
    <location>
        <begin position="22"/>
        <end position="767"/>
    </location>
</feature>
<keyword evidence="2" id="KW-0813">Transport</keyword>
<evidence type="ECO:0000313" key="14">
    <source>
        <dbReference type="EMBL" id="MBK9716319.1"/>
    </source>
</evidence>
<dbReference type="InterPro" id="IPR008969">
    <property type="entry name" value="CarboxyPept-like_regulatory"/>
</dbReference>
<protein>
    <submittedName>
        <fullName evidence="14">TonB-dependent receptor</fullName>
    </submittedName>
</protein>
<feature type="signal peptide" evidence="11">
    <location>
        <begin position="1"/>
        <end position="21"/>
    </location>
</feature>
<accession>A0A9D7XC37</accession>
<dbReference type="Pfam" id="PF00593">
    <property type="entry name" value="TonB_dep_Rec_b-barrel"/>
    <property type="match status" value="1"/>
</dbReference>
<dbReference type="Gene3D" id="2.170.130.10">
    <property type="entry name" value="TonB-dependent receptor, plug domain"/>
    <property type="match status" value="1"/>
</dbReference>
<evidence type="ECO:0000256" key="2">
    <source>
        <dbReference type="ARBA" id="ARBA00022448"/>
    </source>
</evidence>
<dbReference type="PANTHER" id="PTHR30069:SF29">
    <property type="entry name" value="HEMOGLOBIN AND HEMOGLOBIN-HAPTOGLOBIN-BINDING PROTEIN 1-RELATED"/>
    <property type="match status" value="1"/>
</dbReference>
<evidence type="ECO:0000256" key="9">
    <source>
        <dbReference type="ARBA" id="ARBA00023237"/>
    </source>
</evidence>
<keyword evidence="3" id="KW-1134">Transmembrane beta strand</keyword>
<dbReference type="GO" id="GO:0009279">
    <property type="term" value="C:cell outer membrane"/>
    <property type="evidence" value="ECO:0007669"/>
    <property type="project" value="UniProtKB-SubCell"/>
</dbReference>
<keyword evidence="7 10" id="KW-0472">Membrane</keyword>
<comment type="similarity">
    <text evidence="10">Belongs to the TonB-dependent receptor family.</text>
</comment>
<evidence type="ECO:0000256" key="7">
    <source>
        <dbReference type="ARBA" id="ARBA00023136"/>
    </source>
</evidence>
<evidence type="ECO:0000256" key="5">
    <source>
        <dbReference type="ARBA" id="ARBA00022729"/>
    </source>
</evidence>
<comment type="subcellular location">
    <subcellularLocation>
        <location evidence="1">Cell outer membrane</location>
        <topology evidence="1">Multi-pass membrane protein</topology>
    </subcellularLocation>
</comment>
<dbReference type="InterPro" id="IPR039426">
    <property type="entry name" value="TonB-dep_rcpt-like"/>
</dbReference>
<keyword evidence="6 10" id="KW-0798">TonB box</keyword>
<dbReference type="InterPro" id="IPR036942">
    <property type="entry name" value="Beta-barrel_TonB_sf"/>
</dbReference>
<evidence type="ECO:0000259" key="12">
    <source>
        <dbReference type="Pfam" id="PF00593"/>
    </source>
</evidence>
<comment type="caution">
    <text evidence="14">The sequence shown here is derived from an EMBL/GenBank/DDBJ whole genome shotgun (WGS) entry which is preliminary data.</text>
</comment>
<dbReference type="InterPro" id="IPR037066">
    <property type="entry name" value="Plug_dom_sf"/>
</dbReference>
<evidence type="ECO:0000313" key="15">
    <source>
        <dbReference type="Proteomes" id="UP000808349"/>
    </source>
</evidence>
<dbReference type="GO" id="GO:0015344">
    <property type="term" value="F:siderophore uptake transmembrane transporter activity"/>
    <property type="evidence" value="ECO:0007669"/>
    <property type="project" value="TreeGrafter"/>
</dbReference>
<dbReference type="PANTHER" id="PTHR30069">
    <property type="entry name" value="TONB-DEPENDENT OUTER MEMBRANE RECEPTOR"/>
    <property type="match status" value="1"/>
</dbReference>
<dbReference type="EMBL" id="JADKFW010000004">
    <property type="protein sequence ID" value="MBK9716319.1"/>
    <property type="molecule type" value="Genomic_DNA"/>
</dbReference>
<proteinExistence type="inferred from homology"/>